<keyword evidence="2" id="KW-1185">Reference proteome</keyword>
<sequence length="169" mass="18924">MKSDDVVADGAFGTKFASRQFSMQKQRSRSVASTARFTICFELMMGSKTKLQASTNDMQPWTGCDWETEFGPLKLNLQGIRSCQALLAASATRGEEAQQWRDAAKWLQKLEADARQASELRLMADQAERAGRSGDVASLRNAAASIEQRYLGRNRHPNRIFAAERQVEF</sequence>
<evidence type="ECO:0000313" key="2">
    <source>
        <dbReference type="Proteomes" id="UP001239462"/>
    </source>
</evidence>
<evidence type="ECO:0000313" key="1">
    <source>
        <dbReference type="EMBL" id="MDM4014997.1"/>
    </source>
</evidence>
<accession>A0ABT7PES2</accession>
<comment type="caution">
    <text evidence="1">The sequence shown here is derived from an EMBL/GenBank/DDBJ whole genome shotgun (WGS) entry which is preliminary data.</text>
</comment>
<protein>
    <submittedName>
        <fullName evidence="1">Uncharacterized protein</fullName>
    </submittedName>
</protein>
<dbReference type="RefSeq" id="WP_160149431.1">
    <property type="nucleotide sequence ID" value="NZ_CP141221.1"/>
</dbReference>
<dbReference type="Proteomes" id="UP001239462">
    <property type="component" value="Unassembled WGS sequence"/>
</dbReference>
<name>A0ABT7PES2_9BACT</name>
<reference evidence="1 2" key="1">
    <citation type="submission" date="2023-06" db="EMBL/GenBank/DDBJ databases">
        <title>Roseiconus lacunae JC819 isolated from Gulf of Mannar region, Tamil Nadu.</title>
        <authorList>
            <person name="Pk S."/>
            <person name="Ch S."/>
            <person name="Ch V.R."/>
        </authorList>
    </citation>
    <scope>NUCLEOTIDE SEQUENCE [LARGE SCALE GENOMIC DNA]</scope>
    <source>
        <strain evidence="1 2">JC819</strain>
    </source>
</reference>
<gene>
    <name evidence="1" type="ORF">QTN89_06120</name>
</gene>
<dbReference type="EMBL" id="JASZZN010000004">
    <property type="protein sequence ID" value="MDM4014997.1"/>
    <property type="molecule type" value="Genomic_DNA"/>
</dbReference>
<organism evidence="1 2">
    <name type="scientific">Roseiconus lacunae</name>
    <dbReference type="NCBI Taxonomy" id="2605694"/>
    <lineage>
        <taxon>Bacteria</taxon>
        <taxon>Pseudomonadati</taxon>
        <taxon>Planctomycetota</taxon>
        <taxon>Planctomycetia</taxon>
        <taxon>Pirellulales</taxon>
        <taxon>Pirellulaceae</taxon>
        <taxon>Roseiconus</taxon>
    </lineage>
</organism>
<proteinExistence type="predicted"/>